<proteinExistence type="predicted"/>
<comment type="caution">
    <text evidence="1">The sequence shown here is derived from an EMBL/GenBank/DDBJ whole genome shotgun (WGS) entry which is preliminary data.</text>
</comment>
<dbReference type="SUPFAM" id="SSF53335">
    <property type="entry name" value="S-adenosyl-L-methionine-dependent methyltransferases"/>
    <property type="match status" value="1"/>
</dbReference>
<dbReference type="CDD" id="cd02440">
    <property type="entry name" value="AdoMet_MTases"/>
    <property type="match status" value="1"/>
</dbReference>
<reference evidence="1 2" key="1">
    <citation type="submission" date="2017-08" db="EMBL/GenBank/DDBJ databases">
        <title>Infants hospitalized years apart are colonized by the same room-sourced microbial strains.</title>
        <authorList>
            <person name="Brooks B."/>
            <person name="Olm M.R."/>
            <person name="Firek B.A."/>
            <person name="Baker R."/>
            <person name="Thomas B.C."/>
            <person name="Morowitz M.J."/>
            <person name="Banfield J.F."/>
        </authorList>
    </citation>
    <scope>NUCLEOTIDE SEQUENCE [LARGE SCALE GENOMIC DNA]</scope>
    <source>
        <strain evidence="1">S2_005_002_R2_34</strain>
    </source>
</reference>
<keyword evidence="1" id="KW-0808">Transferase</keyword>
<dbReference type="InterPro" id="IPR029063">
    <property type="entry name" value="SAM-dependent_MTases_sf"/>
</dbReference>
<protein>
    <submittedName>
        <fullName evidence="1">SAM-dependent methyltransferase</fullName>
    </submittedName>
</protein>
<dbReference type="PANTHER" id="PTHR47473:SF1">
    <property type="entry name" value="METHYLTRANSFERASE DOMAIN-CONTAINING PROTEIN"/>
    <property type="match status" value="1"/>
</dbReference>
<dbReference type="Pfam" id="PF13489">
    <property type="entry name" value="Methyltransf_23"/>
    <property type="match status" value="1"/>
</dbReference>
<dbReference type="EMBL" id="QFPW01000002">
    <property type="protein sequence ID" value="PZQ51698.1"/>
    <property type="molecule type" value="Genomic_DNA"/>
</dbReference>
<dbReference type="PANTHER" id="PTHR47473">
    <property type="entry name" value="BTA1P"/>
    <property type="match status" value="1"/>
</dbReference>
<dbReference type="AlphaFoldDB" id="A0A2W5NGV8"/>
<keyword evidence="1" id="KW-0489">Methyltransferase</keyword>
<dbReference type="Gene3D" id="3.40.50.150">
    <property type="entry name" value="Vaccinia Virus protein VP39"/>
    <property type="match status" value="1"/>
</dbReference>
<evidence type="ECO:0000313" key="2">
    <source>
        <dbReference type="Proteomes" id="UP000249185"/>
    </source>
</evidence>
<dbReference type="GO" id="GO:0008168">
    <property type="term" value="F:methyltransferase activity"/>
    <property type="evidence" value="ECO:0007669"/>
    <property type="project" value="UniProtKB-KW"/>
</dbReference>
<sequence length="203" mass="23022">MDKVYRHQRHIYDLTRRHYLLGRDYLLDRLAPPPRAHVLEIACGTGNNMAGVLRRHPEVCLYGLDISREMLETAGKRLGGRARLAQGDACAFDAEALFGRTEFQRIILSYSLSMIPDWHGALRWAALHLAPGGELHIVDFGDQRRMPRWFGRGLRGWLARFHVTPRDELAAALSRQAAEMGGAAVWTPLRRGYAQYGVLIRHG</sequence>
<name>A0A2W5NGV8_RHOSU</name>
<organism evidence="1 2">
    <name type="scientific">Rhodovulum sulfidophilum</name>
    <name type="common">Rhodobacter sulfidophilus</name>
    <dbReference type="NCBI Taxonomy" id="35806"/>
    <lineage>
        <taxon>Bacteria</taxon>
        <taxon>Pseudomonadati</taxon>
        <taxon>Pseudomonadota</taxon>
        <taxon>Alphaproteobacteria</taxon>
        <taxon>Rhodobacterales</taxon>
        <taxon>Paracoccaceae</taxon>
        <taxon>Rhodovulum</taxon>
    </lineage>
</organism>
<gene>
    <name evidence="1" type="ORF">DI556_03770</name>
</gene>
<dbReference type="GO" id="GO:0032259">
    <property type="term" value="P:methylation"/>
    <property type="evidence" value="ECO:0007669"/>
    <property type="project" value="UniProtKB-KW"/>
</dbReference>
<evidence type="ECO:0000313" key="1">
    <source>
        <dbReference type="EMBL" id="PZQ51698.1"/>
    </source>
</evidence>
<accession>A0A2W5NGV8</accession>
<dbReference type="Proteomes" id="UP000249185">
    <property type="component" value="Unassembled WGS sequence"/>
</dbReference>